<dbReference type="NCBIfam" id="TIGR00879">
    <property type="entry name" value="SP"/>
    <property type="match status" value="1"/>
</dbReference>
<sequence length="541" mass="58297">MSGPSSFIVLRRPFYGQLHPLPASHLLRRPTMGGRNKDISGTSGHQIPYIELGDDPHKPKTNYFASFCAIVASMSCILGGYDIGVMSGASIYIQHDFLISDVQVEILVGIVTLYAVIGAAAAGRTSDCFGRRFTMIVAAGFFFVGAILMGFAPNYAFLMSGRFFAGVGIGFGCLIAPVFIAEVSPTSSRGCLSTFPEIFANVGILLGYISNFAFSGYPTHLGWRFMLGIGIVPSVFLAAAVILVIPESPRWLILQGRIGEAKQVLIRTSDSIEKSLQRLADLKTIVGIPERCEDDIVQVPKQRSHGSSVWKELFLCPTPAIRHILITAVGVYFFAEATGMGAVVLYSPKIFEKAGILSSDHKLLATVGVGLVKTVFVLIATVLLDRVGRRPLILTSIGGQVISLIALGAGLTVIEKSDEQVTWAAGLCIAMVLFDVAFFSIGLGPMCYVSSEFFPLKLRAQGTSVGFITNSTMGAIVAMTFLSLYSTISIGGAFFFYAGIATVGWVFVYVVFPETRGLDLEDVEGLFGNLMWKFSVRDIKN</sequence>
<dbReference type="GO" id="GO:0015293">
    <property type="term" value="F:symporter activity"/>
    <property type="evidence" value="ECO:0007669"/>
    <property type="project" value="UniProtKB-KW"/>
</dbReference>
<comment type="similarity">
    <text evidence="2 9">Belongs to the major facilitator superfamily. Sugar transporter (TC 2.A.1.1) family.</text>
</comment>
<keyword evidence="6" id="KW-0769">Symport</keyword>
<evidence type="ECO:0000313" key="12">
    <source>
        <dbReference type="EMBL" id="KAG6588618.1"/>
    </source>
</evidence>
<dbReference type="PROSITE" id="PS00216">
    <property type="entry name" value="SUGAR_TRANSPORT_1"/>
    <property type="match status" value="1"/>
</dbReference>
<keyword evidence="13" id="KW-1185">Reference proteome</keyword>
<evidence type="ECO:0000256" key="2">
    <source>
        <dbReference type="ARBA" id="ARBA00010992"/>
    </source>
</evidence>
<feature type="transmembrane region" description="Helical" evidence="10">
    <location>
        <begin position="420"/>
        <end position="444"/>
    </location>
</feature>
<dbReference type="InterPro" id="IPR020846">
    <property type="entry name" value="MFS_dom"/>
</dbReference>
<dbReference type="Pfam" id="PF00083">
    <property type="entry name" value="Sugar_tr"/>
    <property type="match status" value="1"/>
</dbReference>
<feature type="transmembrane region" description="Helical" evidence="10">
    <location>
        <begin position="494"/>
        <end position="512"/>
    </location>
</feature>
<feature type="transmembrane region" description="Helical" evidence="10">
    <location>
        <begin position="135"/>
        <end position="157"/>
    </location>
</feature>
<dbReference type="FunFam" id="1.20.1250.20:FF:000025">
    <property type="entry name" value="probable polyol transporter 4"/>
    <property type="match status" value="1"/>
</dbReference>
<evidence type="ECO:0000313" key="13">
    <source>
        <dbReference type="Proteomes" id="UP000685013"/>
    </source>
</evidence>
<name>A0AAV6MXV9_9ROSI</name>
<evidence type="ECO:0000256" key="3">
    <source>
        <dbReference type="ARBA" id="ARBA00022448"/>
    </source>
</evidence>
<dbReference type="InterPro" id="IPR005828">
    <property type="entry name" value="MFS_sugar_transport-like"/>
</dbReference>
<comment type="caution">
    <text evidence="12">The sequence shown here is derived from an EMBL/GenBank/DDBJ whole genome shotgun (WGS) entry which is preliminary data.</text>
</comment>
<dbReference type="PANTHER" id="PTHR23500">
    <property type="entry name" value="SOLUTE CARRIER FAMILY 2, FACILITATED GLUCOSE TRANSPORTER"/>
    <property type="match status" value="1"/>
</dbReference>
<feature type="transmembrane region" description="Helical" evidence="10">
    <location>
        <begin position="465"/>
        <end position="488"/>
    </location>
</feature>
<comment type="subcellular location">
    <subcellularLocation>
        <location evidence="1">Membrane</location>
        <topology evidence="1">Multi-pass membrane protein</topology>
    </subcellularLocation>
</comment>
<feature type="transmembrane region" description="Helical" evidence="10">
    <location>
        <begin position="363"/>
        <end position="384"/>
    </location>
</feature>
<dbReference type="InterPro" id="IPR045262">
    <property type="entry name" value="STP/PLT_plant"/>
</dbReference>
<protein>
    <submittedName>
        <fullName evidence="12">Polyol transporter 5</fullName>
    </submittedName>
</protein>
<dbReference type="GO" id="GO:0015144">
    <property type="term" value="F:carbohydrate transmembrane transporter activity"/>
    <property type="evidence" value="ECO:0007669"/>
    <property type="project" value="InterPro"/>
</dbReference>
<keyword evidence="5 10" id="KW-0812">Transmembrane</keyword>
<evidence type="ECO:0000256" key="7">
    <source>
        <dbReference type="ARBA" id="ARBA00022989"/>
    </source>
</evidence>
<dbReference type="Proteomes" id="UP000685013">
    <property type="component" value="Chromosome 11"/>
</dbReference>
<dbReference type="InterPro" id="IPR003663">
    <property type="entry name" value="Sugar/inositol_transpt"/>
</dbReference>
<feature type="non-terminal residue" evidence="12">
    <location>
        <position position="1"/>
    </location>
</feature>
<feature type="transmembrane region" description="Helical" evidence="10">
    <location>
        <begin position="104"/>
        <end position="123"/>
    </location>
</feature>
<evidence type="ECO:0000256" key="9">
    <source>
        <dbReference type="RuleBase" id="RU003346"/>
    </source>
</evidence>
<dbReference type="PROSITE" id="PS00217">
    <property type="entry name" value="SUGAR_TRANSPORT_2"/>
    <property type="match status" value="1"/>
</dbReference>
<keyword evidence="8 10" id="KW-0472">Membrane</keyword>
<evidence type="ECO:0000256" key="10">
    <source>
        <dbReference type="SAM" id="Phobius"/>
    </source>
</evidence>
<feature type="domain" description="Major facilitator superfamily (MFS) profile" evidence="11">
    <location>
        <begin position="68"/>
        <end position="516"/>
    </location>
</feature>
<proteinExistence type="inferred from homology"/>
<dbReference type="AlphaFoldDB" id="A0AAV6MXV9"/>
<dbReference type="GO" id="GO:0016020">
    <property type="term" value="C:membrane"/>
    <property type="evidence" value="ECO:0007669"/>
    <property type="project" value="UniProtKB-SubCell"/>
</dbReference>
<keyword evidence="7 10" id="KW-1133">Transmembrane helix</keyword>
<feature type="transmembrane region" description="Helical" evidence="10">
    <location>
        <begin position="163"/>
        <end position="183"/>
    </location>
</feature>
<evidence type="ECO:0000256" key="6">
    <source>
        <dbReference type="ARBA" id="ARBA00022847"/>
    </source>
</evidence>
<feature type="transmembrane region" description="Helical" evidence="10">
    <location>
        <begin position="195"/>
        <end position="217"/>
    </location>
</feature>
<gene>
    <name evidence="12" type="primary">PLT5</name>
    <name evidence="12" type="ORF">SDJN03_17183</name>
</gene>
<keyword evidence="3 9" id="KW-0813">Transport</keyword>
<dbReference type="PANTHER" id="PTHR23500:SF424">
    <property type="entry name" value="POLYOL TRANSPORTER 5"/>
    <property type="match status" value="1"/>
</dbReference>
<evidence type="ECO:0000256" key="5">
    <source>
        <dbReference type="ARBA" id="ARBA00022692"/>
    </source>
</evidence>
<dbReference type="EMBL" id="JAGKQH010000011">
    <property type="protein sequence ID" value="KAG6588618.1"/>
    <property type="molecule type" value="Genomic_DNA"/>
</dbReference>
<evidence type="ECO:0000256" key="1">
    <source>
        <dbReference type="ARBA" id="ARBA00004141"/>
    </source>
</evidence>
<feature type="transmembrane region" description="Helical" evidence="10">
    <location>
        <begin position="63"/>
        <end position="84"/>
    </location>
</feature>
<evidence type="ECO:0000256" key="4">
    <source>
        <dbReference type="ARBA" id="ARBA00022597"/>
    </source>
</evidence>
<dbReference type="PROSITE" id="PS50850">
    <property type="entry name" value="MFS"/>
    <property type="match status" value="1"/>
</dbReference>
<dbReference type="InterPro" id="IPR005829">
    <property type="entry name" value="Sugar_transporter_CS"/>
</dbReference>
<keyword evidence="4" id="KW-0762">Sugar transport</keyword>
<reference evidence="12 13" key="1">
    <citation type="journal article" date="2021" name="Hortic Res">
        <title>The domestication of Cucurbita argyrosperma as revealed by the genome of its wild relative.</title>
        <authorList>
            <person name="Barrera-Redondo J."/>
            <person name="Sanchez-de la Vega G."/>
            <person name="Aguirre-Liguori J.A."/>
            <person name="Castellanos-Morales G."/>
            <person name="Gutierrez-Guerrero Y.T."/>
            <person name="Aguirre-Dugua X."/>
            <person name="Aguirre-Planter E."/>
            <person name="Tenaillon M.I."/>
            <person name="Lira-Saade R."/>
            <person name="Eguiarte L.E."/>
        </authorList>
    </citation>
    <scope>NUCLEOTIDE SEQUENCE [LARGE SCALE GENOMIC DNA]</scope>
    <source>
        <strain evidence="12">JBR-2021</strain>
    </source>
</reference>
<feature type="transmembrane region" description="Helical" evidence="10">
    <location>
        <begin position="223"/>
        <end position="245"/>
    </location>
</feature>
<evidence type="ECO:0000256" key="8">
    <source>
        <dbReference type="ARBA" id="ARBA00023136"/>
    </source>
</evidence>
<organism evidence="12 13">
    <name type="scientific">Cucurbita argyrosperma subsp. sororia</name>
    <dbReference type="NCBI Taxonomy" id="37648"/>
    <lineage>
        <taxon>Eukaryota</taxon>
        <taxon>Viridiplantae</taxon>
        <taxon>Streptophyta</taxon>
        <taxon>Embryophyta</taxon>
        <taxon>Tracheophyta</taxon>
        <taxon>Spermatophyta</taxon>
        <taxon>Magnoliopsida</taxon>
        <taxon>eudicotyledons</taxon>
        <taxon>Gunneridae</taxon>
        <taxon>Pentapetalae</taxon>
        <taxon>rosids</taxon>
        <taxon>fabids</taxon>
        <taxon>Cucurbitales</taxon>
        <taxon>Cucurbitaceae</taxon>
        <taxon>Cucurbiteae</taxon>
        <taxon>Cucurbita</taxon>
    </lineage>
</organism>
<evidence type="ECO:0000259" key="11">
    <source>
        <dbReference type="PROSITE" id="PS50850"/>
    </source>
</evidence>
<feature type="transmembrane region" description="Helical" evidence="10">
    <location>
        <begin position="391"/>
        <end position="414"/>
    </location>
</feature>
<feature type="transmembrane region" description="Helical" evidence="10">
    <location>
        <begin position="324"/>
        <end position="343"/>
    </location>
</feature>
<accession>A0AAV6MXV9</accession>